<dbReference type="AlphaFoldDB" id="A0A7J7M4S5"/>
<dbReference type="PANTHER" id="PTHR47481">
    <property type="match status" value="1"/>
</dbReference>
<sequence length="373" mass="43037">MVTSSNTPTPIPGIPNLAQVAIKLTKTNFLLWKSQLLLILYRTDMLGMVDGTLSAPDETITMNSKTTINLEFLERKKKDQILLSWLHATITISVFAQMVGYKTSRVPLDTIQQAYTSQTYARYYQIKYELSNIRKVPLSNRYLVGYVLDGIDLDYDVIITYVQTMPSTPNFEELYSMLANREKRLEGYQGRNNDRVYYSNNYGRGYAEERGSHQGDMTTTCRYHGSSPDYCNACNKPVCQATQVTRQYVKLEHIDQRIKELIEAQSLDSNGDFTKLQCSPIAKELFDMEVPKGFHTPKIRKLRGTDLKEHIQQFRDSLGLYSNLNHILCHLFTTSLPGKPLRWFHSLPEDSIFTFDQQQNNFVKTYAHNKDKE</sequence>
<gene>
    <name evidence="2" type="ORF">GIB67_008610</name>
</gene>
<dbReference type="EMBL" id="JACGCM010001775">
    <property type="protein sequence ID" value="KAF6149889.1"/>
    <property type="molecule type" value="Genomic_DNA"/>
</dbReference>
<comment type="caution">
    <text evidence="2">The sequence shown here is derived from an EMBL/GenBank/DDBJ whole genome shotgun (WGS) entry which is preliminary data.</text>
</comment>
<evidence type="ECO:0000313" key="3">
    <source>
        <dbReference type="Proteomes" id="UP000541444"/>
    </source>
</evidence>
<keyword evidence="3" id="KW-1185">Reference proteome</keyword>
<dbReference type="InterPro" id="IPR029472">
    <property type="entry name" value="Copia-like_N"/>
</dbReference>
<dbReference type="Pfam" id="PF14244">
    <property type="entry name" value="Retrotran_gag_3"/>
    <property type="match status" value="1"/>
</dbReference>
<dbReference type="OrthoDB" id="1845088at2759"/>
<protein>
    <recommendedName>
        <fullName evidence="1">Retrotransposon Copia-like N-terminal domain-containing protein</fullName>
    </recommendedName>
</protein>
<reference evidence="2 3" key="1">
    <citation type="journal article" date="2020" name="IScience">
        <title>Genome Sequencing of the Endangered Kingdonia uniflora (Circaeasteraceae, Ranunculales) Reveals Potential Mechanisms of Evolutionary Specialization.</title>
        <authorList>
            <person name="Sun Y."/>
            <person name="Deng T."/>
            <person name="Zhang A."/>
            <person name="Moore M.J."/>
            <person name="Landis J.B."/>
            <person name="Lin N."/>
            <person name="Zhang H."/>
            <person name="Zhang X."/>
            <person name="Huang J."/>
            <person name="Zhang X."/>
            <person name="Sun H."/>
            <person name="Wang H."/>
        </authorList>
    </citation>
    <scope>NUCLEOTIDE SEQUENCE [LARGE SCALE GENOMIC DNA]</scope>
    <source>
        <strain evidence="2">TB1705</strain>
        <tissue evidence="2">Leaf</tissue>
    </source>
</reference>
<name>A0A7J7M4S5_9MAGN</name>
<evidence type="ECO:0000259" key="1">
    <source>
        <dbReference type="Pfam" id="PF14244"/>
    </source>
</evidence>
<organism evidence="2 3">
    <name type="scientific">Kingdonia uniflora</name>
    <dbReference type="NCBI Taxonomy" id="39325"/>
    <lineage>
        <taxon>Eukaryota</taxon>
        <taxon>Viridiplantae</taxon>
        <taxon>Streptophyta</taxon>
        <taxon>Embryophyta</taxon>
        <taxon>Tracheophyta</taxon>
        <taxon>Spermatophyta</taxon>
        <taxon>Magnoliopsida</taxon>
        <taxon>Ranunculales</taxon>
        <taxon>Circaeasteraceae</taxon>
        <taxon>Kingdonia</taxon>
    </lineage>
</organism>
<evidence type="ECO:0000313" key="2">
    <source>
        <dbReference type="EMBL" id="KAF6149889.1"/>
    </source>
</evidence>
<dbReference type="Proteomes" id="UP000541444">
    <property type="component" value="Unassembled WGS sequence"/>
</dbReference>
<accession>A0A7J7M4S5</accession>
<dbReference type="PANTHER" id="PTHR47481:SF7">
    <property type="entry name" value="CCHC-TYPE DOMAIN-CONTAINING PROTEIN"/>
    <property type="match status" value="1"/>
</dbReference>
<proteinExistence type="predicted"/>
<feature type="domain" description="Retrotransposon Copia-like N-terminal" evidence="1">
    <location>
        <begin position="20"/>
        <end position="57"/>
    </location>
</feature>